<dbReference type="InterPro" id="IPR051606">
    <property type="entry name" value="Polyketide_Oxido-like"/>
</dbReference>
<dbReference type="InterPro" id="IPR016040">
    <property type="entry name" value="NAD(P)-bd_dom"/>
</dbReference>
<organism evidence="3 4">
    <name type="scientific">Kribbella deserti</name>
    <dbReference type="NCBI Taxonomy" id="1926257"/>
    <lineage>
        <taxon>Bacteria</taxon>
        <taxon>Bacillati</taxon>
        <taxon>Actinomycetota</taxon>
        <taxon>Actinomycetes</taxon>
        <taxon>Propionibacteriales</taxon>
        <taxon>Kribbellaceae</taxon>
        <taxon>Kribbella</taxon>
    </lineage>
</organism>
<evidence type="ECO:0000313" key="4">
    <source>
        <dbReference type="Proteomes" id="UP001589890"/>
    </source>
</evidence>
<feature type="domain" description="NAD(P)-binding" evidence="2">
    <location>
        <begin position="10"/>
        <end position="172"/>
    </location>
</feature>
<dbReference type="InterPro" id="IPR036291">
    <property type="entry name" value="NAD(P)-bd_dom_sf"/>
</dbReference>
<protein>
    <submittedName>
        <fullName evidence="3">NAD(P)-dependent oxidoreductase</fullName>
    </submittedName>
</protein>
<dbReference type="PANTHER" id="PTHR43355">
    <property type="entry name" value="FLAVIN REDUCTASE (NADPH)"/>
    <property type="match status" value="1"/>
</dbReference>
<reference evidence="3 4" key="1">
    <citation type="submission" date="2024-09" db="EMBL/GenBank/DDBJ databases">
        <authorList>
            <person name="Sun Q."/>
            <person name="Mori K."/>
        </authorList>
    </citation>
    <scope>NUCLEOTIDE SEQUENCE [LARGE SCALE GENOMIC DNA]</scope>
    <source>
        <strain evidence="3 4">CGMCC 1.15906</strain>
    </source>
</reference>
<name>A0ABV6QXK1_9ACTN</name>
<dbReference type="Gene3D" id="3.40.50.720">
    <property type="entry name" value="NAD(P)-binding Rossmann-like Domain"/>
    <property type="match status" value="1"/>
</dbReference>
<sequence length="226" mass="24285">MARLVVLGYTGYAGGRITAEALRRGHEVIGVSRSSQITPEDLKTPDHPAPTPDRLITRSGSVHDPAFLADVSTGADVLVIAIPARPIDGQQLVDAMPTLTQVARDNNLRLAVAGGAGSLLTKPDGPRLVDTPEFPATAKPEATSHAQVLEAFRALPEDVDWFYVSPGASFGSNTPGERRGRFRIGGDILLTDDEGNSFISGDDYATAFLDEIERPEHHRTRFTIAY</sequence>
<accession>A0ABV6QXK1</accession>
<dbReference type="PANTHER" id="PTHR43355:SF2">
    <property type="entry name" value="FLAVIN REDUCTASE (NADPH)"/>
    <property type="match status" value="1"/>
</dbReference>
<evidence type="ECO:0000313" key="3">
    <source>
        <dbReference type="EMBL" id="MFC0629369.1"/>
    </source>
</evidence>
<evidence type="ECO:0000259" key="2">
    <source>
        <dbReference type="Pfam" id="PF13460"/>
    </source>
</evidence>
<evidence type="ECO:0000256" key="1">
    <source>
        <dbReference type="SAM" id="MobiDB-lite"/>
    </source>
</evidence>
<gene>
    <name evidence="3" type="ORF">ACFFGN_35210</name>
</gene>
<dbReference type="Proteomes" id="UP001589890">
    <property type="component" value="Unassembled WGS sequence"/>
</dbReference>
<proteinExistence type="predicted"/>
<feature type="region of interest" description="Disordered" evidence="1">
    <location>
        <begin position="33"/>
        <end position="54"/>
    </location>
</feature>
<keyword evidence="4" id="KW-1185">Reference proteome</keyword>
<dbReference type="SUPFAM" id="SSF51735">
    <property type="entry name" value="NAD(P)-binding Rossmann-fold domains"/>
    <property type="match status" value="1"/>
</dbReference>
<dbReference type="RefSeq" id="WP_380057330.1">
    <property type="nucleotide sequence ID" value="NZ_JBHLTC010000052.1"/>
</dbReference>
<dbReference type="EMBL" id="JBHLTC010000052">
    <property type="protein sequence ID" value="MFC0629369.1"/>
    <property type="molecule type" value="Genomic_DNA"/>
</dbReference>
<comment type="caution">
    <text evidence="3">The sequence shown here is derived from an EMBL/GenBank/DDBJ whole genome shotgun (WGS) entry which is preliminary data.</text>
</comment>
<dbReference type="Pfam" id="PF13460">
    <property type="entry name" value="NAD_binding_10"/>
    <property type="match status" value="1"/>
</dbReference>